<protein>
    <submittedName>
        <fullName evidence="2">DUF1294 domain-containing protein</fullName>
    </submittedName>
</protein>
<dbReference type="EMBL" id="JBIACK010000019">
    <property type="protein sequence ID" value="MFE8703762.1"/>
    <property type="molecule type" value="Genomic_DNA"/>
</dbReference>
<keyword evidence="1" id="KW-1133">Transmembrane helix</keyword>
<dbReference type="RefSeq" id="WP_389364573.1">
    <property type="nucleotide sequence ID" value="NZ_JBIACK010000019.1"/>
</dbReference>
<comment type="caution">
    <text evidence="2">The sequence shown here is derived from an EMBL/GenBank/DDBJ whole genome shotgun (WGS) entry which is preliminary data.</text>
</comment>
<keyword evidence="1" id="KW-0472">Membrane</keyword>
<keyword evidence="1" id="KW-0812">Transmembrane</keyword>
<name>A0ABW6KJL7_9BACI</name>
<dbReference type="Proteomes" id="UP001601059">
    <property type="component" value="Unassembled WGS sequence"/>
</dbReference>
<evidence type="ECO:0000313" key="3">
    <source>
        <dbReference type="Proteomes" id="UP001601059"/>
    </source>
</evidence>
<feature type="transmembrane region" description="Helical" evidence="1">
    <location>
        <begin position="6"/>
        <end position="22"/>
    </location>
</feature>
<dbReference type="Pfam" id="PF06961">
    <property type="entry name" value="DUF1294"/>
    <property type="match status" value="1"/>
</dbReference>
<evidence type="ECO:0000256" key="1">
    <source>
        <dbReference type="SAM" id="Phobius"/>
    </source>
</evidence>
<organism evidence="2 3">
    <name type="scientific">Cytobacillus spartinae</name>
    <dbReference type="NCBI Taxonomy" id="3299023"/>
    <lineage>
        <taxon>Bacteria</taxon>
        <taxon>Bacillati</taxon>
        <taxon>Bacillota</taxon>
        <taxon>Bacilli</taxon>
        <taxon>Bacillales</taxon>
        <taxon>Bacillaceae</taxon>
        <taxon>Cytobacillus</taxon>
    </lineage>
</organism>
<proteinExistence type="predicted"/>
<gene>
    <name evidence="2" type="ORF">ACFYKX_24640</name>
</gene>
<keyword evidence="3" id="KW-1185">Reference proteome</keyword>
<sequence length="90" mass="10637">MITYLLFIYLVLVNLIGLYLMYTDKKRSMLKQYRISEKTLWQTAILGGVLGVTVGMRLFRHKTKHPHFKWGLPLLLIIEGGIIYFFLLIY</sequence>
<feature type="transmembrane region" description="Helical" evidence="1">
    <location>
        <begin position="43"/>
        <end position="59"/>
    </location>
</feature>
<accession>A0ABW6KJL7</accession>
<dbReference type="InterPro" id="IPR010718">
    <property type="entry name" value="DUF1294"/>
</dbReference>
<reference evidence="2 3" key="1">
    <citation type="submission" date="2024-08" db="EMBL/GenBank/DDBJ databases">
        <title>Two novel Cytobacillus novel species.</title>
        <authorList>
            <person name="Liu G."/>
        </authorList>
    </citation>
    <scope>NUCLEOTIDE SEQUENCE [LARGE SCALE GENOMIC DNA]</scope>
    <source>
        <strain evidence="2 3">FJAT-54145</strain>
    </source>
</reference>
<evidence type="ECO:0000313" key="2">
    <source>
        <dbReference type="EMBL" id="MFE8703762.1"/>
    </source>
</evidence>
<feature type="transmembrane region" description="Helical" evidence="1">
    <location>
        <begin position="71"/>
        <end position="89"/>
    </location>
</feature>